<feature type="signal peptide" evidence="1">
    <location>
        <begin position="1"/>
        <end position="19"/>
    </location>
</feature>
<accession>A0A5L8LKR8</accession>
<proteinExistence type="predicted"/>
<feature type="chain" id="PRO_5024460642" evidence="1">
    <location>
        <begin position="20"/>
        <end position="322"/>
    </location>
</feature>
<sequence length="322" mass="37894">MIKKIILNLGLCVSLYAYNENTFTLNILEGKEFDIHLYSSIKSNTSYGFVQTKQKQYSFWGSVKNDEYYIDIADFGTCVLKDMHKNKFDALCKIDEAKKEFSFLASKTNTMINQLSLKEQKQLDANKTIEFDFSEDIFKLTSKNEKLNKIIDDFNENLDKNSLKQKAKESFEKWSKENISNNEFFSQAYMFYQDEHIISLGKNIYEYKGGAHGMTNFLRKTYSIDDMKLINIKNELKIESEDFQNMIKQKILSLYSENELFDIKELKMSEIFEVRKDGLNFIWEPYEIAPYSTGAVEVFISFDELKPFWKKNSKLAYLSKIK</sequence>
<evidence type="ECO:0000313" key="4">
    <source>
        <dbReference type="EMBL" id="EAK9939259.1"/>
    </source>
</evidence>
<feature type="domain" description="Deacetylase PdaC" evidence="3">
    <location>
        <begin position="143"/>
        <end position="215"/>
    </location>
</feature>
<dbReference type="Pfam" id="PF11738">
    <property type="entry name" value="DUF3298"/>
    <property type="match status" value="1"/>
</dbReference>
<comment type="caution">
    <text evidence="4">The sequence shown here is derived from an EMBL/GenBank/DDBJ whole genome shotgun (WGS) entry which is preliminary data.</text>
</comment>
<dbReference type="Pfam" id="PF13739">
    <property type="entry name" value="PdaC"/>
    <property type="match status" value="1"/>
</dbReference>
<evidence type="ECO:0000256" key="1">
    <source>
        <dbReference type="SAM" id="SignalP"/>
    </source>
</evidence>
<reference evidence="4" key="1">
    <citation type="submission" date="2018-05" db="EMBL/GenBank/DDBJ databases">
        <authorList>
            <consortium name="PulseNet: The National Subtyping Network for Foodborne Disease Surveillance"/>
            <person name="Tarr C.L."/>
            <person name="Trees E."/>
            <person name="Katz L.S."/>
            <person name="Carleton-Romer H.A."/>
            <person name="Stroika S."/>
            <person name="Kucerova Z."/>
            <person name="Roache K.F."/>
            <person name="Sabol A.L."/>
            <person name="Besser J."/>
            <person name="Gerner-Smidt P."/>
        </authorList>
    </citation>
    <scope>NUCLEOTIDE SEQUENCE</scope>
    <source>
        <strain evidence="4">2008D-7097</strain>
    </source>
</reference>
<organism evidence="4">
    <name type="scientific">Campylobacter lari</name>
    <dbReference type="NCBI Taxonomy" id="201"/>
    <lineage>
        <taxon>Bacteria</taxon>
        <taxon>Pseudomonadati</taxon>
        <taxon>Campylobacterota</taxon>
        <taxon>Epsilonproteobacteria</taxon>
        <taxon>Campylobacterales</taxon>
        <taxon>Campylobacteraceae</taxon>
        <taxon>Campylobacter</taxon>
    </lineage>
</organism>
<dbReference type="InterPro" id="IPR037126">
    <property type="entry name" value="PdaC/RsiV-like_sf"/>
</dbReference>
<protein>
    <submittedName>
        <fullName evidence="4">DUF3298 and DUF4163 domain-containing protein</fullName>
    </submittedName>
</protein>
<evidence type="ECO:0000259" key="2">
    <source>
        <dbReference type="Pfam" id="PF11738"/>
    </source>
</evidence>
<dbReference type="InterPro" id="IPR025303">
    <property type="entry name" value="PdaC"/>
</dbReference>
<dbReference type="EMBL" id="AACKMK010000001">
    <property type="protein sequence ID" value="EAK9939259.1"/>
    <property type="molecule type" value="Genomic_DNA"/>
</dbReference>
<dbReference type="InterPro" id="IPR021729">
    <property type="entry name" value="DUF3298"/>
</dbReference>
<name>A0A5L8LKR8_CAMLA</name>
<keyword evidence="1" id="KW-0732">Signal</keyword>
<dbReference type="Gene3D" id="3.30.565.40">
    <property type="entry name" value="Fervidobacterium nodosum Rt17-B1 like"/>
    <property type="match status" value="1"/>
</dbReference>
<evidence type="ECO:0000259" key="3">
    <source>
        <dbReference type="Pfam" id="PF13739"/>
    </source>
</evidence>
<dbReference type="AlphaFoldDB" id="A0A5L8LKR8"/>
<feature type="domain" description="DUF3298" evidence="2">
    <location>
        <begin position="245"/>
        <end position="303"/>
    </location>
</feature>
<gene>
    <name evidence="4" type="ORF">A0Y42_00270</name>
</gene>
<dbReference type="Gene3D" id="3.90.640.20">
    <property type="entry name" value="Heat-shock cognate protein, ATPase"/>
    <property type="match status" value="1"/>
</dbReference>